<dbReference type="Pfam" id="PF13795">
    <property type="entry name" value="HupE_UreJ_2"/>
    <property type="match status" value="1"/>
</dbReference>
<feature type="transmembrane region" description="Helical" evidence="1">
    <location>
        <begin position="230"/>
        <end position="256"/>
    </location>
</feature>
<sequence>MTARACWVVLLMAVALSASAHTVSVGHLDIVVPADSDAPLQVELDLSLRDLALSVPLDRNRDEQVTWGELTAARDDIEALVVAGLELSAPSGECGLNPAGLATRQYDDGAYATVQLAADCPSAERLQVLYTVLMNRDPQHRALVTIRHGGEVSTAIARAGHTRVGAALGPRASAGGSWLDSPFVTFLREGIHHILIGYDHLAFLVSLLLPAALLRIQGRWQPAPGFRSGFLHILGIATAFTVAHSITLSLAALGWVTPASRWVEAAIAASVLLAALNNVWPVVVRRLWLVGFVFGLIHGFGFAGALSELGLPDGARLWSLLGFNLGVEIGQVAVVCALLPLLFVLRHRRWYAAVVMPAVSLGIAVMAAYWLWQRLAG</sequence>
<keyword evidence="1" id="KW-0812">Transmembrane</keyword>
<dbReference type="EMBL" id="JAXGFP010000001">
    <property type="protein sequence ID" value="MEG3182756.1"/>
    <property type="molecule type" value="Genomic_DNA"/>
</dbReference>
<dbReference type="InterPro" id="IPR032809">
    <property type="entry name" value="Put_HupE_UreJ"/>
</dbReference>
<accession>A0ABU7YV05</accession>
<evidence type="ECO:0000256" key="2">
    <source>
        <dbReference type="SAM" id="SignalP"/>
    </source>
</evidence>
<organism evidence="3 4">
    <name type="scientific">Novilysobacter erysipheiresistens</name>
    <dbReference type="NCBI Taxonomy" id="1749332"/>
    <lineage>
        <taxon>Bacteria</taxon>
        <taxon>Pseudomonadati</taxon>
        <taxon>Pseudomonadota</taxon>
        <taxon>Gammaproteobacteria</taxon>
        <taxon>Lysobacterales</taxon>
        <taxon>Lysobacteraceae</taxon>
        <taxon>Novilysobacter</taxon>
    </lineage>
</organism>
<evidence type="ECO:0000256" key="1">
    <source>
        <dbReference type="SAM" id="Phobius"/>
    </source>
</evidence>
<protein>
    <submittedName>
        <fullName evidence="3">HupE/UreJ family protein</fullName>
    </submittedName>
</protein>
<feature type="chain" id="PRO_5045373296" evidence="2">
    <location>
        <begin position="21"/>
        <end position="377"/>
    </location>
</feature>
<comment type="caution">
    <text evidence="3">The sequence shown here is derived from an EMBL/GenBank/DDBJ whole genome shotgun (WGS) entry which is preliminary data.</text>
</comment>
<feature type="transmembrane region" description="Helical" evidence="1">
    <location>
        <begin position="201"/>
        <end position="218"/>
    </location>
</feature>
<feature type="transmembrane region" description="Helical" evidence="1">
    <location>
        <begin position="350"/>
        <end position="372"/>
    </location>
</feature>
<keyword evidence="1" id="KW-1133">Transmembrane helix</keyword>
<evidence type="ECO:0000313" key="4">
    <source>
        <dbReference type="Proteomes" id="UP001355056"/>
    </source>
</evidence>
<feature type="transmembrane region" description="Helical" evidence="1">
    <location>
        <begin position="318"/>
        <end position="343"/>
    </location>
</feature>
<gene>
    <name evidence="3" type="ORF">SNE34_01840</name>
</gene>
<keyword evidence="4" id="KW-1185">Reference proteome</keyword>
<evidence type="ECO:0000313" key="3">
    <source>
        <dbReference type="EMBL" id="MEG3182756.1"/>
    </source>
</evidence>
<dbReference type="RefSeq" id="WP_332614161.1">
    <property type="nucleotide sequence ID" value="NZ_JAXGFP010000001.1"/>
</dbReference>
<name>A0ABU7YV05_9GAMM</name>
<feature type="transmembrane region" description="Helical" evidence="1">
    <location>
        <begin position="287"/>
        <end position="306"/>
    </location>
</feature>
<proteinExistence type="predicted"/>
<feature type="signal peptide" evidence="2">
    <location>
        <begin position="1"/>
        <end position="20"/>
    </location>
</feature>
<keyword evidence="2" id="KW-0732">Signal</keyword>
<dbReference type="Proteomes" id="UP001355056">
    <property type="component" value="Unassembled WGS sequence"/>
</dbReference>
<keyword evidence="1" id="KW-0472">Membrane</keyword>
<reference evidence="3 4" key="1">
    <citation type="journal article" date="2016" name="Int. J. Syst. Evol. Microbiol.">
        <title>Lysobacter erysipheiresistens sp. nov., an antagonist of powdery mildew, isolated from tobacco-cultivated soil.</title>
        <authorList>
            <person name="Xie B."/>
            <person name="Li T."/>
            <person name="Lin X."/>
            <person name="Wang C.J."/>
            <person name="Chen Y.J."/>
            <person name="Liu W.J."/>
            <person name="Zhao Z.W."/>
        </authorList>
    </citation>
    <scope>NUCLEOTIDE SEQUENCE [LARGE SCALE GENOMIC DNA]</scope>
    <source>
        <strain evidence="3 4">RS-LYSO-3</strain>
    </source>
</reference>
<feature type="transmembrane region" description="Helical" evidence="1">
    <location>
        <begin position="262"/>
        <end position="280"/>
    </location>
</feature>